<dbReference type="PATRIC" id="fig|1423802.4.peg.954"/>
<dbReference type="InterPro" id="IPR003343">
    <property type="entry name" value="Big_2"/>
</dbReference>
<gene>
    <name evidence="2" type="ORF">FC56_GL000941</name>
</gene>
<evidence type="ECO:0000313" key="3">
    <source>
        <dbReference type="Proteomes" id="UP000051256"/>
    </source>
</evidence>
<accession>A0A0R2D026</accession>
<sequence>MMVVIGGINLLGVCQPRTAWADDTTATSSQASTGIDPQLTLTGGNRLLVGQHQQLIGRVINNTVHPRWSSSNPRVIKVNQSGEIKGLKAGKATVKISYHNVAKYKTIRVVQ</sequence>
<evidence type="ECO:0000313" key="2">
    <source>
        <dbReference type="EMBL" id="KRM93276.1"/>
    </source>
</evidence>
<dbReference type="SUPFAM" id="SSF49373">
    <property type="entry name" value="Invasin/intimin cell-adhesion fragments"/>
    <property type="match status" value="1"/>
</dbReference>
<dbReference type="RefSeq" id="WP_056978753.1">
    <property type="nucleotide sequence ID" value="NZ_AYZR01000009.1"/>
</dbReference>
<dbReference type="Gene3D" id="2.60.40.1080">
    <property type="match status" value="1"/>
</dbReference>
<proteinExistence type="predicted"/>
<dbReference type="EMBL" id="AYZR01000009">
    <property type="protein sequence ID" value="KRM93276.1"/>
    <property type="molecule type" value="Genomic_DNA"/>
</dbReference>
<comment type="caution">
    <text evidence="2">The sequence shown here is derived from an EMBL/GenBank/DDBJ whole genome shotgun (WGS) entry which is preliminary data.</text>
</comment>
<dbReference type="STRING" id="1423802.FC56_GL000941"/>
<name>A0A0R2D026_9LACO</name>
<dbReference type="InterPro" id="IPR008964">
    <property type="entry name" value="Invasin/intimin_cell_adhesion"/>
</dbReference>
<keyword evidence="3" id="KW-1185">Reference proteome</keyword>
<protein>
    <recommendedName>
        <fullName evidence="1">BIG2 domain-containing protein</fullName>
    </recommendedName>
</protein>
<dbReference type="AlphaFoldDB" id="A0A0R2D026"/>
<dbReference type="Proteomes" id="UP000051256">
    <property type="component" value="Unassembled WGS sequence"/>
</dbReference>
<dbReference type="Pfam" id="PF02368">
    <property type="entry name" value="Big_2"/>
    <property type="match status" value="1"/>
</dbReference>
<feature type="domain" description="BIG2" evidence="1">
    <location>
        <begin position="49"/>
        <end position="102"/>
    </location>
</feature>
<evidence type="ECO:0000259" key="1">
    <source>
        <dbReference type="Pfam" id="PF02368"/>
    </source>
</evidence>
<organism evidence="2 3">
    <name type="scientific">Lentilactobacillus senioris DSM 24302 = JCM 17472</name>
    <dbReference type="NCBI Taxonomy" id="1423802"/>
    <lineage>
        <taxon>Bacteria</taxon>
        <taxon>Bacillati</taxon>
        <taxon>Bacillota</taxon>
        <taxon>Bacilli</taxon>
        <taxon>Lactobacillales</taxon>
        <taxon>Lactobacillaceae</taxon>
        <taxon>Lentilactobacillus</taxon>
    </lineage>
</organism>
<reference evidence="2 3" key="1">
    <citation type="journal article" date="2015" name="Genome Announc.">
        <title>Expanding the biotechnology potential of lactobacilli through comparative genomics of 213 strains and associated genera.</title>
        <authorList>
            <person name="Sun Z."/>
            <person name="Harris H.M."/>
            <person name="McCann A."/>
            <person name="Guo C."/>
            <person name="Argimon S."/>
            <person name="Zhang W."/>
            <person name="Yang X."/>
            <person name="Jeffery I.B."/>
            <person name="Cooney J.C."/>
            <person name="Kagawa T.F."/>
            <person name="Liu W."/>
            <person name="Song Y."/>
            <person name="Salvetti E."/>
            <person name="Wrobel A."/>
            <person name="Rasinkangas P."/>
            <person name="Parkhill J."/>
            <person name="Rea M.C."/>
            <person name="O'Sullivan O."/>
            <person name="Ritari J."/>
            <person name="Douillard F.P."/>
            <person name="Paul Ross R."/>
            <person name="Yang R."/>
            <person name="Briner A.E."/>
            <person name="Felis G.E."/>
            <person name="de Vos W.M."/>
            <person name="Barrangou R."/>
            <person name="Klaenhammer T.R."/>
            <person name="Caufield P.W."/>
            <person name="Cui Y."/>
            <person name="Zhang H."/>
            <person name="O'Toole P.W."/>
        </authorList>
    </citation>
    <scope>NUCLEOTIDE SEQUENCE [LARGE SCALE GENOMIC DNA]</scope>
    <source>
        <strain evidence="2 3">DSM 24302</strain>
    </source>
</reference>